<protein>
    <submittedName>
        <fullName evidence="1">Uncharacterized protein</fullName>
    </submittedName>
</protein>
<organism evidence="1">
    <name type="scientific">Arundo donax</name>
    <name type="common">Giant reed</name>
    <name type="synonym">Donax arundinaceus</name>
    <dbReference type="NCBI Taxonomy" id="35708"/>
    <lineage>
        <taxon>Eukaryota</taxon>
        <taxon>Viridiplantae</taxon>
        <taxon>Streptophyta</taxon>
        <taxon>Embryophyta</taxon>
        <taxon>Tracheophyta</taxon>
        <taxon>Spermatophyta</taxon>
        <taxon>Magnoliopsida</taxon>
        <taxon>Liliopsida</taxon>
        <taxon>Poales</taxon>
        <taxon>Poaceae</taxon>
        <taxon>PACMAD clade</taxon>
        <taxon>Arundinoideae</taxon>
        <taxon>Arundineae</taxon>
        <taxon>Arundo</taxon>
    </lineage>
</organism>
<sequence>MQNVHTSTCLKILLATNSCIDGQFKYWEINMEDQYVWEDSWLFASPLCLVFPGLYEICEEHNITMKHCVDKNMNLTFRR</sequence>
<evidence type="ECO:0000313" key="1">
    <source>
        <dbReference type="EMBL" id="JAE02507.1"/>
    </source>
</evidence>
<dbReference type="AlphaFoldDB" id="A0A0A9EQY5"/>
<reference evidence="1" key="1">
    <citation type="submission" date="2014-09" db="EMBL/GenBank/DDBJ databases">
        <authorList>
            <person name="Magalhaes I.L.F."/>
            <person name="Oliveira U."/>
            <person name="Santos F.R."/>
            <person name="Vidigal T.H.D.A."/>
            <person name="Brescovit A.D."/>
            <person name="Santos A.J."/>
        </authorList>
    </citation>
    <scope>NUCLEOTIDE SEQUENCE</scope>
    <source>
        <tissue evidence="1">Shoot tissue taken approximately 20 cm above the soil surface</tissue>
    </source>
</reference>
<reference evidence="1" key="2">
    <citation type="journal article" date="2015" name="Data Brief">
        <title>Shoot transcriptome of the giant reed, Arundo donax.</title>
        <authorList>
            <person name="Barrero R.A."/>
            <person name="Guerrero F.D."/>
            <person name="Moolhuijzen P."/>
            <person name="Goolsby J.A."/>
            <person name="Tidwell J."/>
            <person name="Bellgard S.E."/>
            <person name="Bellgard M.I."/>
        </authorList>
    </citation>
    <scope>NUCLEOTIDE SEQUENCE</scope>
    <source>
        <tissue evidence="1">Shoot tissue taken approximately 20 cm above the soil surface</tissue>
    </source>
</reference>
<accession>A0A0A9EQY5</accession>
<proteinExistence type="predicted"/>
<dbReference type="EMBL" id="GBRH01195389">
    <property type="protein sequence ID" value="JAE02507.1"/>
    <property type="molecule type" value="Transcribed_RNA"/>
</dbReference>
<name>A0A0A9EQY5_ARUDO</name>